<keyword evidence="4" id="KW-0378">Hydrolase</keyword>
<organism evidence="4 5">
    <name type="scientific">Pseudobacteroides cellulosolvens ATCC 35603 = DSM 2933</name>
    <dbReference type="NCBI Taxonomy" id="398512"/>
    <lineage>
        <taxon>Bacteria</taxon>
        <taxon>Bacillati</taxon>
        <taxon>Bacillota</taxon>
        <taxon>Clostridia</taxon>
        <taxon>Eubacteriales</taxon>
        <taxon>Oscillospiraceae</taxon>
        <taxon>Pseudobacteroides</taxon>
    </lineage>
</organism>
<dbReference type="Proteomes" id="UP000036923">
    <property type="component" value="Unassembled WGS sequence"/>
</dbReference>
<evidence type="ECO:0000313" key="5">
    <source>
        <dbReference type="Proteomes" id="UP000036923"/>
    </source>
</evidence>
<dbReference type="STRING" id="398512.Bccel_2142"/>
<name>A0A0L6JNC9_9FIRM</name>
<dbReference type="EC" id="3.2.1.68" evidence="4"/>
<reference evidence="5" key="1">
    <citation type="submission" date="2015-07" db="EMBL/GenBank/DDBJ databases">
        <title>Near-Complete Genome Sequence of the Cellulolytic Bacterium Bacteroides (Pseudobacteroides) cellulosolvens ATCC 35603.</title>
        <authorList>
            <person name="Dassa B."/>
            <person name="Utturkar S.M."/>
            <person name="Klingeman D.M."/>
            <person name="Hurt R.A."/>
            <person name="Keller M."/>
            <person name="Xu J."/>
            <person name="Reddy Y.H.K."/>
            <person name="Borovok I."/>
            <person name="Grinberg I.R."/>
            <person name="Lamed R."/>
            <person name="Zhivin O."/>
            <person name="Bayer E.A."/>
            <person name="Brown S.D."/>
        </authorList>
    </citation>
    <scope>NUCLEOTIDE SEQUENCE [LARGE SCALE GENOMIC DNA]</scope>
    <source>
        <strain evidence="5">DSM 2933</strain>
    </source>
</reference>
<evidence type="ECO:0000256" key="2">
    <source>
        <dbReference type="ARBA" id="ARBA00023001"/>
    </source>
</evidence>
<dbReference type="GO" id="GO:0030245">
    <property type="term" value="P:cellulose catabolic process"/>
    <property type="evidence" value="ECO:0007669"/>
    <property type="project" value="UniProtKB-KW"/>
</dbReference>
<dbReference type="eggNOG" id="COG1523">
    <property type="taxonomic scope" value="Bacteria"/>
</dbReference>
<sequence length="788" mass="90922">MQIEMGSSYDKDTGKVHFNVFSKNASHIEIYFYLTPFGADEVMKKSLVRNNDIWSLDLPLAELKSAGFTSNCVYYGYRTWGPNWEYMEDWNKTSDKGFICDVDDEGNRFNPNKLLIDPYSKELSHDPQVAKIYIDPNVYIDNYYSGANRNADTGKIAPKSMLFLEKDKTSYGIKPKRHLKDDIIYEVNLRGLTMMDKSIPKDERGTYKAASIKAAYLKELGVTAVEFLPIHEFADEQNDDNDPRGDNYWGYMTLNFFSPNRRYSFDKSPGGPTREFKQMIKAFHEQGIKVFLDVVYNHTGEGILKRIINQGNPSTEEDIKKAIQEANHSRGDDNLQDYTAACIMSFTGLDNSNYYYLRDGNKRYEGRGGCGGNLKYDNEVVRKLIYDSLKYWKDEMGVDGFRFDLAPVLSVTGSNGNYWPDTNTTIFEEISNILPSRIKDQDNGADLIAEPWGEGSSIDWLDKFPNSWAVWNKAFRDIFKTSMNKYGVAPFRICNIANVSSGSSSIIKKKPWNSINYFVSHDDCNSLRNIFSYNEYFHLNEAGIKNDQITWNQGNDPSLQKKAVLNAFTLMMFSAGVPMFTGGDEFYRAISPYHQGVGRMNMVTVDGPDGYVDFQHFNKLTVLRNSGNSHEAEQLTKNTDELYIFEFVKKVIDFRSNHECLRPENYFKGERENDNFLKDITWYQHNGLEIDSSYWDSSDFVAYRISAESEKVANVNNRIFSIYLAYNRSPRTEKVLLPSNIPNKRWYRLIDTDNTYGWMSELRNFDGDTLLENEYVMHDRSILVLIEK</sequence>
<keyword evidence="4" id="KW-0326">Glycosidase</keyword>
<dbReference type="InterPro" id="IPR013780">
    <property type="entry name" value="Glyco_hydro_b"/>
</dbReference>
<dbReference type="SUPFAM" id="SSF51011">
    <property type="entry name" value="Glycosyl hydrolase domain"/>
    <property type="match status" value="1"/>
</dbReference>
<dbReference type="InterPro" id="IPR013783">
    <property type="entry name" value="Ig-like_fold"/>
</dbReference>
<dbReference type="GO" id="GO:0019156">
    <property type="term" value="F:isoamylase activity"/>
    <property type="evidence" value="ECO:0007669"/>
    <property type="project" value="UniProtKB-EC"/>
</dbReference>
<protein>
    <submittedName>
        <fullName evidence="4">Isoamylase</fullName>
        <ecNumber evidence="4">3.2.1.68</ecNumber>
    </submittedName>
</protein>
<dbReference type="InterPro" id="IPR017853">
    <property type="entry name" value="GH"/>
</dbReference>
<dbReference type="SMART" id="SM00642">
    <property type="entry name" value="Aamy"/>
    <property type="match status" value="1"/>
</dbReference>
<dbReference type="EMBL" id="LGTC01000001">
    <property type="protein sequence ID" value="KNY26877.1"/>
    <property type="molecule type" value="Genomic_DNA"/>
</dbReference>
<dbReference type="SUPFAM" id="SSF51445">
    <property type="entry name" value="(Trans)glycosidases"/>
    <property type="match status" value="1"/>
</dbReference>
<dbReference type="PANTHER" id="PTHR43002">
    <property type="entry name" value="GLYCOGEN DEBRANCHING ENZYME"/>
    <property type="match status" value="1"/>
</dbReference>
<accession>A0A0L6JNC9</accession>
<keyword evidence="2" id="KW-0119">Carbohydrate metabolism</keyword>
<dbReference type="Gene3D" id="3.20.20.80">
    <property type="entry name" value="Glycosidases"/>
    <property type="match status" value="1"/>
</dbReference>
<dbReference type="Pfam" id="PF00128">
    <property type="entry name" value="Alpha-amylase"/>
    <property type="match status" value="1"/>
</dbReference>
<dbReference type="Gene3D" id="2.60.40.10">
    <property type="entry name" value="Immunoglobulins"/>
    <property type="match status" value="1"/>
</dbReference>
<evidence type="ECO:0000313" key="4">
    <source>
        <dbReference type="EMBL" id="KNY26877.1"/>
    </source>
</evidence>
<dbReference type="InterPro" id="IPR048644">
    <property type="entry name" value="Isoamylase_C"/>
</dbReference>
<feature type="domain" description="Glycosyl hydrolase family 13 catalytic" evidence="3">
    <location>
        <begin position="201"/>
        <end position="624"/>
    </location>
</feature>
<comment type="similarity">
    <text evidence="1">Belongs to the glycosyl hydrolase 13 family.</text>
</comment>
<dbReference type="AlphaFoldDB" id="A0A0L6JNC9"/>
<dbReference type="OrthoDB" id="9761875at2"/>
<dbReference type="SUPFAM" id="SSF81296">
    <property type="entry name" value="E set domains"/>
    <property type="match status" value="1"/>
</dbReference>
<evidence type="ECO:0000259" key="3">
    <source>
        <dbReference type="SMART" id="SM00642"/>
    </source>
</evidence>
<evidence type="ECO:0000256" key="1">
    <source>
        <dbReference type="ARBA" id="ARBA00008061"/>
    </source>
</evidence>
<keyword evidence="2" id="KW-0624">Polysaccharide degradation</keyword>
<keyword evidence="2" id="KW-0136">Cellulose degradation</keyword>
<keyword evidence="5" id="KW-1185">Reference proteome</keyword>
<dbReference type="Pfam" id="PF21331">
    <property type="entry name" value="Isoamylase_C"/>
    <property type="match status" value="1"/>
</dbReference>
<gene>
    <name evidence="4" type="ORF">Bccel_2142</name>
</gene>
<dbReference type="Gene3D" id="2.60.40.1180">
    <property type="entry name" value="Golgi alpha-mannosidase II"/>
    <property type="match status" value="1"/>
</dbReference>
<dbReference type="RefSeq" id="WP_050753346.1">
    <property type="nucleotide sequence ID" value="NZ_KN050764.1"/>
</dbReference>
<proteinExistence type="inferred from homology"/>
<dbReference type="PATRIC" id="fig|398512.5.peg.2234"/>
<dbReference type="InterPro" id="IPR014756">
    <property type="entry name" value="Ig_E-set"/>
</dbReference>
<dbReference type="InterPro" id="IPR006047">
    <property type="entry name" value="GH13_cat_dom"/>
</dbReference>
<comment type="caution">
    <text evidence="4">The sequence shown here is derived from an EMBL/GenBank/DDBJ whole genome shotgun (WGS) entry which is preliminary data.</text>
</comment>